<dbReference type="AlphaFoldDB" id="A0A1H6ZYL5"/>
<feature type="domain" description="O-antigen ligase-related" evidence="6">
    <location>
        <begin position="212"/>
        <end position="342"/>
    </location>
</feature>
<evidence type="ECO:0000313" key="7">
    <source>
        <dbReference type="EMBL" id="SEJ54690.1"/>
    </source>
</evidence>
<dbReference type="InterPro" id="IPR051533">
    <property type="entry name" value="WaaL-like"/>
</dbReference>
<feature type="transmembrane region" description="Helical" evidence="5">
    <location>
        <begin position="127"/>
        <end position="145"/>
    </location>
</feature>
<dbReference type="STRING" id="856736.SAMN04488058_11071"/>
<dbReference type="PANTHER" id="PTHR37422:SF13">
    <property type="entry name" value="LIPOPOLYSACCHARIDE BIOSYNTHESIS PROTEIN PA4999-RELATED"/>
    <property type="match status" value="1"/>
</dbReference>
<keyword evidence="2 5" id="KW-0812">Transmembrane</keyword>
<reference evidence="8" key="1">
    <citation type="submission" date="2016-10" db="EMBL/GenBank/DDBJ databases">
        <authorList>
            <person name="Varghese N."/>
            <person name="Submissions S."/>
        </authorList>
    </citation>
    <scope>NUCLEOTIDE SEQUENCE [LARGE SCALE GENOMIC DNA]</scope>
    <source>
        <strain evidence="8">CGMCC 1.10218</strain>
    </source>
</reference>
<keyword evidence="8" id="KW-1185">Reference proteome</keyword>
<keyword evidence="4 5" id="KW-0472">Membrane</keyword>
<dbReference type="EMBL" id="FNZA01000010">
    <property type="protein sequence ID" value="SEJ54690.1"/>
    <property type="molecule type" value="Genomic_DNA"/>
</dbReference>
<feature type="transmembrane region" description="Helical" evidence="5">
    <location>
        <begin position="367"/>
        <end position="393"/>
    </location>
</feature>
<evidence type="ECO:0000256" key="2">
    <source>
        <dbReference type="ARBA" id="ARBA00022692"/>
    </source>
</evidence>
<evidence type="ECO:0000259" key="6">
    <source>
        <dbReference type="Pfam" id="PF04932"/>
    </source>
</evidence>
<feature type="transmembrane region" description="Helical" evidence="5">
    <location>
        <begin position="227"/>
        <end position="243"/>
    </location>
</feature>
<feature type="transmembrane region" description="Helical" evidence="5">
    <location>
        <begin position="100"/>
        <end position="120"/>
    </location>
</feature>
<evidence type="ECO:0000256" key="4">
    <source>
        <dbReference type="ARBA" id="ARBA00023136"/>
    </source>
</evidence>
<feature type="transmembrane region" description="Helical" evidence="5">
    <location>
        <begin position="206"/>
        <end position="221"/>
    </location>
</feature>
<feature type="transmembrane region" description="Helical" evidence="5">
    <location>
        <begin position="250"/>
        <end position="268"/>
    </location>
</feature>
<feature type="transmembrane region" description="Helical" evidence="5">
    <location>
        <begin position="326"/>
        <end position="346"/>
    </location>
</feature>
<accession>A0A1H6ZYL5</accession>
<sequence>MLRLQLSKIAGVGFLILLTPLLVNSLLPQLTTTLFGKASSFSNLIIISLIIFSAVFAYVCKSLILKPNIFLSSFIYFVYTFSLISYYSNENGFEYTLSGYFASILIYLLIIMSFISNILSHRMVLRFLLCISIVTSSIGILQYIFNAPLVNIGDSTGNFKISSYMFIETSPPRVRGFSLFPSGLDFGYLLLFCFGTFLYQILNKKFFYLIPILFISAAIFATLTRNIYFGATLCFLGIFLYVNRKIKSKVLYVIPIISFLLALLVSSFEMDSSGLASNSSLEIRREFWQEAIKSQMRDNTLNFFIGRGIYQSGDANTGKLFVDNTYLHFIAQFGVLGLAAFLYVYFSLLNMAIKYRHSSVMAGLYGFLVAWPFLALFNICITPVVLYGALAILTDAHETGEE</sequence>
<comment type="subcellular location">
    <subcellularLocation>
        <location evidence="1">Membrane</location>
        <topology evidence="1">Multi-pass membrane protein</topology>
    </subcellularLocation>
</comment>
<evidence type="ECO:0000256" key="3">
    <source>
        <dbReference type="ARBA" id="ARBA00022989"/>
    </source>
</evidence>
<evidence type="ECO:0000313" key="8">
    <source>
        <dbReference type="Proteomes" id="UP000199223"/>
    </source>
</evidence>
<organism evidence="7 8">
    <name type="scientific">Deinococcus reticulitermitis</name>
    <dbReference type="NCBI Taxonomy" id="856736"/>
    <lineage>
        <taxon>Bacteria</taxon>
        <taxon>Thermotogati</taxon>
        <taxon>Deinococcota</taxon>
        <taxon>Deinococci</taxon>
        <taxon>Deinococcales</taxon>
        <taxon>Deinococcaceae</taxon>
        <taxon>Deinococcus</taxon>
    </lineage>
</organism>
<dbReference type="Proteomes" id="UP000199223">
    <property type="component" value="Unassembled WGS sequence"/>
</dbReference>
<feature type="transmembrane region" description="Helical" evidence="5">
    <location>
        <begin position="179"/>
        <end position="199"/>
    </location>
</feature>
<evidence type="ECO:0000256" key="5">
    <source>
        <dbReference type="SAM" id="Phobius"/>
    </source>
</evidence>
<feature type="transmembrane region" description="Helical" evidence="5">
    <location>
        <begin position="69"/>
        <end position="88"/>
    </location>
</feature>
<evidence type="ECO:0000256" key="1">
    <source>
        <dbReference type="ARBA" id="ARBA00004141"/>
    </source>
</evidence>
<keyword evidence="3 5" id="KW-1133">Transmembrane helix</keyword>
<protein>
    <recommendedName>
        <fullName evidence="6">O-antigen ligase-related domain-containing protein</fullName>
    </recommendedName>
</protein>
<gene>
    <name evidence="7" type="ORF">SAMN04488058_11071</name>
</gene>
<proteinExistence type="predicted"/>
<name>A0A1H6ZYL5_9DEIO</name>
<dbReference type="Pfam" id="PF04932">
    <property type="entry name" value="Wzy_C"/>
    <property type="match status" value="1"/>
</dbReference>
<dbReference type="GO" id="GO:0016020">
    <property type="term" value="C:membrane"/>
    <property type="evidence" value="ECO:0007669"/>
    <property type="project" value="UniProtKB-SubCell"/>
</dbReference>
<feature type="transmembrane region" description="Helical" evidence="5">
    <location>
        <begin position="41"/>
        <end position="60"/>
    </location>
</feature>
<dbReference type="PANTHER" id="PTHR37422">
    <property type="entry name" value="TEICHURONIC ACID BIOSYNTHESIS PROTEIN TUAE"/>
    <property type="match status" value="1"/>
</dbReference>
<dbReference type="InterPro" id="IPR007016">
    <property type="entry name" value="O-antigen_ligase-rel_domated"/>
</dbReference>